<gene>
    <name evidence="2" type="ORF">ASPCADRAFT_209103</name>
</gene>
<organism evidence="2 3">
    <name type="scientific">Aspergillus carbonarius (strain ITEM 5010)</name>
    <dbReference type="NCBI Taxonomy" id="602072"/>
    <lineage>
        <taxon>Eukaryota</taxon>
        <taxon>Fungi</taxon>
        <taxon>Dikarya</taxon>
        <taxon>Ascomycota</taxon>
        <taxon>Pezizomycotina</taxon>
        <taxon>Eurotiomycetes</taxon>
        <taxon>Eurotiomycetidae</taxon>
        <taxon>Eurotiales</taxon>
        <taxon>Aspergillaceae</taxon>
        <taxon>Aspergillus</taxon>
        <taxon>Aspergillus subgen. Circumdati</taxon>
    </lineage>
</organism>
<accession>A0A1R3RHA8</accession>
<feature type="signal peptide" evidence="1">
    <location>
        <begin position="1"/>
        <end position="19"/>
    </location>
</feature>
<feature type="chain" id="PRO_5012616354" evidence="1">
    <location>
        <begin position="20"/>
        <end position="89"/>
    </location>
</feature>
<proteinExistence type="predicted"/>
<evidence type="ECO:0000313" key="3">
    <source>
        <dbReference type="Proteomes" id="UP000188318"/>
    </source>
</evidence>
<dbReference type="VEuPathDB" id="FungiDB:ASPCADRAFT_209103"/>
<reference evidence="3" key="1">
    <citation type="journal article" date="2017" name="Genome Biol.">
        <title>Comparative genomics reveals high biological diversity and specific adaptations in the industrially and medically important fungal genus Aspergillus.</title>
        <authorList>
            <person name="de Vries R.P."/>
            <person name="Riley R."/>
            <person name="Wiebenga A."/>
            <person name="Aguilar-Osorio G."/>
            <person name="Amillis S."/>
            <person name="Uchima C.A."/>
            <person name="Anderluh G."/>
            <person name="Asadollahi M."/>
            <person name="Askin M."/>
            <person name="Barry K."/>
            <person name="Battaglia E."/>
            <person name="Bayram O."/>
            <person name="Benocci T."/>
            <person name="Braus-Stromeyer S.A."/>
            <person name="Caldana C."/>
            <person name="Canovas D."/>
            <person name="Cerqueira G.C."/>
            <person name="Chen F."/>
            <person name="Chen W."/>
            <person name="Choi C."/>
            <person name="Clum A."/>
            <person name="Dos Santos R.A."/>
            <person name="Damasio A.R."/>
            <person name="Diallinas G."/>
            <person name="Emri T."/>
            <person name="Fekete E."/>
            <person name="Flipphi M."/>
            <person name="Freyberg S."/>
            <person name="Gallo A."/>
            <person name="Gournas C."/>
            <person name="Habgood R."/>
            <person name="Hainaut M."/>
            <person name="Harispe M.L."/>
            <person name="Henrissat B."/>
            <person name="Hilden K.S."/>
            <person name="Hope R."/>
            <person name="Hossain A."/>
            <person name="Karabika E."/>
            <person name="Karaffa L."/>
            <person name="Karanyi Z."/>
            <person name="Krasevec N."/>
            <person name="Kuo A."/>
            <person name="Kusch H."/>
            <person name="LaButti K."/>
            <person name="Lagendijk E.L."/>
            <person name="Lapidus A."/>
            <person name="Levasseur A."/>
            <person name="Lindquist E."/>
            <person name="Lipzen A."/>
            <person name="Logrieco A.F."/>
            <person name="MacCabe A."/>
            <person name="Maekelae M.R."/>
            <person name="Malavazi I."/>
            <person name="Melin P."/>
            <person name="Meyer V."/>
            <person name="Mielnichuk N."/>
            <person name="Miskei M."/>
            <person name="Molnar A.P."/>
            <person name="Mule G."/>
            <person name="Ngan C.Y."/>
            <person name="Orejas M."/>
            <person name="Orosz E."/>
            <person name="Ouedraogo J.P."/>
            <person name="Overkamp K.M."/>
            <person name="Park H.-S."/>
            <person name="Perrone G."/>
            <person name="Piumi F."/>
            <person name="Punt P.J."/>
            <person name="Ram A.F."/>
            <person name="Ramon A."/>
            <person name="Rauscher S."/>
            <person name="Record E."/>
            <person name="Riano-Pachon D.M."/>
            <person name="Robert V."/>
            <person name="Roehrig J."/>
            <person name="Ruller R."/>
            <person name="Salamov A."/>
            <person name="Salih N.S."/>
            <person name="Samson R.A."/>
            <person name="Sandor E."/>
            <person name="Sanguinetti M."/>
            <person name="Schuetze T."/>
            <person name="Sepcic K."/>
            <person name="Shelest E."/>
            <person name="Sherlock G."/>
            <person name="Sophianopoulou V."/>
            <person name="Squina F.M."/>
            <person name="Sun H."/>
            <person name="Susca A."/>
            <person name="Todd R.B."/>
            <person name="Tsang A."/>
            <person name="Unkles S.E."/>
            <person name="van de Wiele N."/>
            <person name="van Rossen-Uffink D."/>
            <person name="Oliveira J.V."/>
            <person name="Vesth T.C."/>
            <person name="Visser J."/>
            <person name="Yu J.-H."/>
            <person name="Zhou M."/>
            <person name="Andersen M.R."/>
            <person name="Archer D.B."/>
            <person name="Baker S.E."/>
            <person name="Benoit I."/>
            <person name="Brakhage A.A."/>
            <person name="Braus G.H."/>
            <person name="Fischer R."/>
            <person name="Frisvad J.C."/>
            <person name="Goldman G.H."/>
            <person name="Houbraken J."/>
            <person name="Oakley B."/>
            <person name="Pocsi I."/>
            <person name="Scazzocchio C."/>
            <person name="Seiboth B."/>
            <person name="vanKuyk P.A."/>
            <person name="Wortman J."/>
            <person name="Dyer P.S."/>
            <person name="Grigoriev I.V."/>
        </authorList>
    </citation>
    <scope>NUCLEOTIDE SEQUENCE [LARGE SCALE GENOMIC DNA]</scope>
    <source>
        <strain evidence="3">ITEM 5010</strain>
    </source>
</reference>
<dbReference type="AlphaFoldDB" id="A0A1R3RHA8"/>
<keyword evidence="1" id="KW-0732">Signal</keyword>
<evidence type="ECO:0000313" key="2">
    <source>
        <dbReference type="EMBL" id="OOF93859.1"/>
    </source>
</evidence>
<dbReference type="OMA" id="CYHYTIS"/>
<sequence length="89" mass="9108">MKVSAILTVIATTALSVMAAPAADQSANGLMARGDSGCYAFADPDCGVSGTFCQCANGWFYLYNTDEGGCNPPWGIVATDISGLPGYNC</sequence>
<protein>
    <submittedName>
        <fullName evidence="2">Uncharacterized protein</fullName>
    </submittedName>
</protein>
<dbReference type="OrthoDB" id="5238343at2759"/>
<keyword evidence="3" id="KW-1185">Reference proteome</keyword>
<evidence type="ECO:0000256" key="1">
    <source>
        <dbReference type="SAM" id="SignalP"/>
    </source>
</evidence>
<dbReference type="Proteomes" id="UP000188318">
    <property type="component" value="Unassembled WGS sequence"/>
</dbReference>
<name>A0A1R3RHA8_ASPC5</name>
<dbReference type="EMBL" id="KV907503">
    <property type="protein sequence ID" value="OOF93859.1"/>
    <property type="molecule type" value="Genomic_DNA"/>
</dbReference>